<dbReference type="RefSeq" id="WP_080754375.1">
    <property type="nucleotide sequence ID" value="NZ_CP010586.1"/>
</dbReference>
<protein>
    <submittedName>
        <fullName evidence="2">Uncharacterized protein</fullName>
    </submittedName>
</protein>
<evidence type="ECO:0000313" key="2">
    <source>
        <dbReference type="EMBL" id="AKP75737.1"/>
    </source>
</evidence>
<feature type="transmembrane region" description="Helical" evidence="1">
    <location>
        <begin position="20"/>
        <end position="37"/>
    </location>
</feature>
<dbReference type="AlphaFoldDB" id="A0A806TQI6"/>
<organism evidence="2 3">
    <name type="scientific">Priestia megaterium Q3</name>
    <dbReference type="NCBI Taxonomy" id="1452722"/>
    <lineage>
        <taxon>Bacteria</taxon>
        <taxon>Bacillati</taxon>
        <taxon>Bacillota</taxon>
        <taxon>Bacilli</taxon>
        <taxon>Bacillales</taxon>
        <taxon>Bacillaceae</taxon>
        <taxon>Priestia</taxon>
    </lineage>
</organism>
<dbReference type="Proteomes" id="UP000036410">
    <property type="component" value="Chromosome"/>
</dbReference>
<keyword evidence="1" id="KW-0812">Transmembrane</keyword>
<keyword evidence="1" id="KW-1133">Transmembrane helix</keyword>
<sequence>MTSLRKLDLPFEIKSMGASYYAPFVAILLGILYVNFSSSADVVRYTSNIVEFVACPFAAWWSMYLFYDYYEDRASEVLFSYPLSPFFHGIMRVTSFFIMFLVAFFILLIMITIKHPEISLWDLSILYIPQAILYSYLGFTLMVLSRNIIFPLLILVAYIAMKYWTLGGSMFPLYNVMSFSVDMKVSDKLTGLSIQNTIIGVIFAIVGHVIISKRKI</sequence>
<feature type="transmembrane region" description="Helical" evidence="1">
    <location>
        <begin position="194"/>
        <end position="211"/>
    </location>
</feature>
<feature type="transmembrane region" description="Helical" evidence="1">
    <location>
        <begin position="90"/>
        <end position="113"/>
    </location>
</feature>
<accession>A0A806TQI6</accession>
<dbReference type="EMBL" id="CP010586">
    <property type="protein sequence ID" value="AKP75737.1"/>
    <property type="molecule type" value="Genomic_DNA"/>
</dbReference>
<name>A0A806TQI6_PRIMG</name>
<gene>
    <name evidence="2" type="ORF">AS52_00771</name>
</gene>
<proteinExistence type="predicted"/>
<evidence type="ECO:0000256" key="1">
    <source>
        <dbReference type="SAM" id="Phobius"/>
    </source>
</evidence>
<reference evidence="2 3" key="1">
    <citation type="submission" date="2015-01" db="EMBL/GenBank/DDBJ databases">
        <title>Genome sequence of bacillus megaterium Q3.</title>
        <authorList>
            <person name="Wang Y."/>
            <person name="Luo K."/>
            <person name="Bai L."/>
            <person name="Luo F."/>
        </authorList>
    </citation>
    <scope>NUCLEOTIDE SEQUENCE [LARGE SCALE GENOMIC DNA]</scope>
    <source>
        <strain evidence="2 3">Q3</strain>
    </source>
</reference>
<feature type="transmembrane region" description="Helical" evidence="1">
    <location>
        <begin position="125"/>
        <end position="145"/>
    </location>
</feature>
<evidence type="ECO:0000313" key="3">
    <source>
        <dbReference type="Proteomes" id="UP000036410"/>
    </source>
</evidence>
<feature type="transmembrane region" description="Helical" evidence="1">
    <location>
        <begin position="152"/>
        <end position="174"/>
    </location>
</feature>
<keyword evidence="1" id="KW-0472">Membrane</keyword>